<dbReference type="EMBL" id="CP015163">
    <property type="protein sequence ID" value="AXB41807.1"/>
    <property type="molecule type" value="Genomic_DNA"/>
</dbReference>
<dbReference type="AlphaFoldDB" id="A0A344L183"/>
<gene>
    <name evidence="1" type="ORF">A4R43_04090</name>
</gene>
<dbReference type="Proteomes" id="UP000250434">
    <property type="component" value="Chromosome"/>
</dbReference>
<evidence type="ECO:0000313" key="2">
    <source>
        <dbReference type="Proteomes" id="UP000250434"/>
    </source>
</evidence>
<keyword evidence="2" id="KW-1185">Reference proteome</keyword>
<organism evidence="1 2">
    <name type="scientific">Amycolatopsis albispora</name>
    <dbReference type="NCBI Taxonomy" id="1804986"/>
    <lineage>
        <taxon>Bacteria</taxon>
        <taxon>Bacillati</taxon>
        <taxon>Actinomycetota</taxon>
        <taxon>Actinomycetes</taxon>
        <taxon>Pseudonocardiales</taxon>
        <taxon>Pseudonocardiaceae</taxon>
        <taxon>Amycolatopsis</taxon>
    </lineage>
</organism>
<evidence type="ECO:0000313" key="1">
    <source>
        <dbReference type="EMBL" id="AXB41807.1"/>
    </source>
</evidence>
<proteinExistence type="predicted"/>
<dbReference type="KEGG" id="aab:A4R43_04090"/>
<sequence>MIKVTKLSRTSTPRTTALAVANPHQFIESGLGPVATAAKLHDLPFRRIGDDSLENGARAGGDITGKRRRDGSVPGQLGGFIAETGVGEGIQIQIHVGLHLTTELLAHQHVQCYVGTELVEGAGLVSSLQQPSLAIDAHIRSHCLFDGCVF</sequence>
<protein>
    <submittedName>
        <fullName evidence="1">Uncharacterized protein</fullName>
    </submittedName>
</protein>
<reference evidence="1 2" key="1">
    <citation type="submission" date="2016-04" db="EMBL/GenBank/DDBJ databases">
        <title>Complete genome sequence and analysis of deep-sea sediment isolate, Amycolatopsis sp. WP1.</title>
        <authorList>
            <person name="Wang H."/>
            <person name="Chen S."/>
            <person name="Wu Q."/>
        </authorList>
    </citation>
    <scope>NUCLEOTIDE SEQUENCE [LARGE SCALE GENOMIC DNA]</scope>
    <source>
        <strain evidence="1 2">WP1</strain>
    </source>
</reference>
<accession>A0A344L183</accession>
<name>A0A344L183_9PSEU</name>